<name>A0ABQ8SSU5_PERAM</name>
<gene>
    <name evidence="2" type="ORF">ANN_17399</name>
</gene>
<reference evidence="2 3" key="1">
    <citation type="journal article" date="2022" name="Allergy">
        <title>Genome assembly and annotation of Periplaneta americana reveal a comprehensive cockroach allergen profile.</title>
        <authorList>
            <person name="Wang L."/>
            <person name="Xiong Q."/>
            <person name="Saelim N."/>
            <person name="Wang L."/>
            <person name="Nong W."/>
            <person name="Wan A.T."/>
            <person name="Shi M."/>
            <person name="Liu X."/>
            <person name="Cao Q."/>
            <person name="Hui J.H.L."/>
            <person name="Sookrung N."/>
            <person name="Leung T.F."/>
            <person name="Tungtrongchitr A."/>
            <person name="Tsui S.K.W."/>
        </authorList>
    </citation>
    <scope>NUCLEOTIDE SEQUENCE [LARGE SCALE GENOMIC DNA]</scope>
    <source>
        <strain evidence="2">PWHHKU_190912</strain>
    </source>
</reference>
<accession>A0ABQ8SSU5</accession>
<evidence type="ECO:0000313" key="2">
    <source>
        <dbReference type="EMBL" id="KAJ4437262.1"/>
    </source>
</evidence>
<evidence type="ECO:0000313" key="3">
    <source>
        <dbReference type="Proteomes" id="UP001148838"/>
    </source>
</evidence>
<dbReference type="EMBL" id="JAJSOF020000021">
    <property type="protein sequence ID" value="KAJ4437262.1"/>
    <property type="molecule type" value="Genomic_DNA"/>
</dbReference>
<feature type="compositionally biased region" description="Polar residues" evidence="1">
    <location>
        <begin position="89"/>
        <end position="104"/>
    </location>
</feature>
<feature type="compositionally biased region" description="Low complexity" evidence="1">
    <location>
        <begin position="74"/>
        <end position="88"/>
    </location>
</feature>
<sequence length="104" mass="11627">MQKLSTNTSTEIEDDITSFGNHVKSVLRKLHPRLKVQANNEIFNVLTKYEVIEMNMLEERSLSSGISNPSTFMPAYSPSSTASTSEPTNLTVQTQNAAQNEENY</sequence>
<dbReference type="Proteomes" id="UP001148838">
    <property type="component" value="Unassembled WGS sequence"/>
</dbReference>
<feature type="region of interest" description="Disordered" evidence="1">
    <location>
        <begin position="73"/>
        <end position="104"/>
    </location>
</feature>
<protein>
    <submittedName>
        <fullName evidence="2">Uncharacterized protein</fullName>
    </submittedName>
</protein>
<proteinExistence type="predicted"/>
<organism evidence="2 3">
    <name type="scientific">Periplaneta americana</name>
    <name type="common">American cockroach</name>
    <name type="synonym">Blatta americana</name>
    <dbReference type="NCBI Taxonomy" id="6978"/>
    <lineage>
        <taxon>Eukaryota</taxon>
        <taxon>Metazoa</taxon>
        <taxon>Ecdysozoa</taxon>
        <taxon>Arthropoda</taxon>
        <taxon>Hexapoda</taxon>
        <taxon>Insecta</taxon>
        <taxon>Pterygota</taxon>
        <taxon>Neoptera</taxon>
        <taxon>Polyneoptera</taxon>
        <taxon>Dictyoptera</taxon>
        <taxon>Blattodea</taxon>
        <taxon>Blattoidea</taxon>
        <taxon>Blattidae</taxon>
        <taxon>Blattinae</taxon>
        <taxon>Periplaneta</taxon>
    </lineage>
</organism>
<comment type="caution">
    <text evidence="2">The sequence shown here is derived from an EMBL/GenBank/DDBJ whole genome shotgun (WGS) entry which is preliminary data.</text>
</comment>
<evidence type="ECO:0000256" key="1">
    <source>
        <dbReference type="SAM" id="MobiDB-lite"/>
    </source>
</evidence>
<keyword evidence="3" id="KW-1185">Reference proteome</keyword>